<name>A0ACD0WNJ9_CLALS</name>
<evidence type="ECO:0000313" key="1">
    <source>
        <dbReference type="EMBL" id="QFZ29159.1"/>
    </source>
</evidence>
<proteinExistence type="predicted"/>
<keyword evidence="1" id="KW-0645">Protease</keyword>
<keyword evidence="1" id="KW-0121">Carboxypeptidase</keyword>
<keyword evidence="2" id="KW-1185">Reference proteome</keyword>
<organism evidence="1 2">
    <name type="scientific">Clavispora lusitaniae</name>
    <name type="common">Candida lusitaniae</name>
    <dbReference type="NCBI Taxonomy" id="36911"/>
    <lineage>
        <taxon>Eukaryota</taxon>
        <taxon>Fungi</taxon>
        <taxon>Dikarya</taxon>
        <taxon>Ascomycota</taxon>
        <taxon>Saccharomycotina</taxon>
        <taxon>Pichiomycetes</taxon>
        <taxon>Metschnikowiaceae</taxon>
        <taxon>Clavispora</taxon>
    </lineage>
</organism>
<dbReference type="EMBL" id="CP038488">
    <property type="protein sequence ID" value="QFZ29159.1"/>
    <property type="molecule type" value="Genomic_DNA"/>
</dbReference>
<evidence type="ECO:0000313" key="2">
    <source>
        <dbReference type="Proteomes" id="UP000326582"/>
    </source>
</evidence>
<keyword evidence="1" id="KW-0378">Hydrolase</keyword>
<reference evidence="2" key="1">
    <citation type="journal article" date="2019" name="MBio">
        <title>Comparative genomics for the elucidation of multidrug resistance (MDR) in Candida lusitaniae.</title>
        <authorList>
            <person name="Kannan A."/>
            <person name="Asner S.A."/>
            <person name="Trachsel E."/>
            <person name="Kelly S."/>
            <person name="Parker J."/>
            <person name="Sanglard D."/>
        </authorList>
    </citation>
    <scope>NUCLEOTIDE SEQUENCE [LARGE SCALE GENOMIC DNA]</scope>
    <source>
        <strain evidence="2">P1</strain>
    </source>
</reference>
<protein>
    <submittedName>
        <fullName evidence="1">Pheromone-processing carboxypeptidase</fullName>
    </submittedName>
</protein>
<accession>A0ACD0WNJ9</accession>
<gene>
    <name evidence="1" type="ORF">EJF14_50388</name>
</gene>
<dbReference type="Proteomes" id="UP000326582">
    <property type="component" value="Chromosome 5"/>
</dbReference>
<sequence>MIVRLFWLAVLWLASANANPLKRLNHVWSQRGVAKDDFLVTSLPGLSENIASDDVPLMFAGQLELYPENNTHYFFWKFSDQKKEPEAANRTIFWLNGGPGCSSMDGALMEAGPLRIGKDYKVRLNEGSWHRKGDVVFVDQPAGTGFSYSRDYDVELYQIEYHFLQFLKKYFELFPEDAHNDIVLAGESYAGQYIPYIAHGILERNKKLADGESPYHLKGLAIGNGWISPNEQSLSFVPFAVQAGLVSQKDPGWKAILQQHMKCQDLVAASHEDDTFGANSVVDKECEKVLNTILYELVDHSASQYEQCINMYDYTLRDSFPSCGMNWPPDLSNVNHFLKSDEVMSSLNLVQQISWTECSEHVGKQMKARHSKPAITLFADLLAEVEILLFHGNRDIICNYMGAESMIKKLHWGGQTGFSADSPVLKWFHGDEEAGYVKSERNLTFVNVFDASHMVPFDKPEVSSALVDILFKRFTVADDKLQTQAKKTDANQNDSPSASENDNESGHTSESASSSPSESAATETESHATRIVRLIQLAVIIILIWGLCAIYSTYRSKPTSIIKTKPSGRKKNVQWADLMPQEEPAPKGFLSKTLNKLSRTEHKYVPVDIELGPTDGMDDASSDSGPSNVGTGETPEFVIASDDEENAHEHTEEH</sequence>